<gene>
    <name evidence="1" type="ORF">DI542_13385</name>
</gene>
<organism evidence="1 2">
    <name type="scientific">Acinetobacter johnsonii</name>
    <dbReference type="NCBI Taxonomy" id="40214"/>
    <lineage>
        <taxon>Bacteria</taxon>
        <taxon>Pseudomonadati</taxon>
        <taxon>Pseudomonadota</taxon>
        <taxon>Gammaproteobacteria</taxon>
        <taxon>Moraxellales</taxon>
        <taxon>Moraxellaceae</taxon>
        <taxon>Acinetobacter</taxon>
    </lineage>
</organism>
<proteinExistence type="predicted"/>
<evidence type="ECO:0000313" key="2">
    <source>
        <dbReference type="Proteomes" id="UP000249282"/>
    </source>
</evidence>
<dbReference type="Proteomes" id="UP000249282">
    <property type="component" value="Unassembled WGS sequence"/>
</dbReference>
<dbReference type="AlphaFoldDB" id="A0A2W5R7V9"/>
<comment type="caution">
    <text evidence="1">The sequence shown here is derived from an EMBL/GenBank/DDBJ whole genome shotgun (WGS) entry which is preliminary data.</text>
</comment>
<reference evidence="1 2" key="1">
    <citation type="submission" date="2017-11" db="EMBL/GenBank/DDBJ databases">
        <title>Infants hospitalized years apart are colonized by the same room-sourced microbial strains.</title>
        <authorList>
            <person name="Brooks B."/>
            <person name="Olm M.R."/>
            <person name="Firek B.A."/>
            <person name="Baker R."/>
            <person name="Thomas B.C."/>
            <person name="Morowitz M.J."/>
            <person name="Banfield J.F."/>
        </authorList>
    </citation>
    <scope>NUCLEOTIDE SEQUENCE [LARGE SCALE GENOMIC DNA]</scope>
    <source>
        <strain evidence="1">S2_003_000_R3_20</strain>
    </source>
</reference>
<dbReference type="EMBL" id="QFQJ01000081">
    <property type="protein sequence ID" value="PZQ86731.1"/>
    <property type="molecule type" value="Genomic_DNA"/>
</dbReference>
<accession>A0A2W5R7V9</accession>
<sequence length="82" mass="9228">MDNREKSTWKRGFERSASKGKFVMAMDDLKTGDVRIFAKSGNTVRLIEREGEGWVVERTTGASAGKQMWCPSRSLVKSLDSE</sequence>
<evidence type="ECO:0000313" key="1">
    <source>
        <dbReference type="EMBL" id="PZQ86731.1"/>
    </source>
</evidence>
<protein>
    <submittedName>
        <fullName evidence="1">Uncharacterized protein</fullName>
    </submittedName>
</protein>
<name>A0A2W5R7V9_ACIJO</name>